<evidence type="ECO:0000313" key="2">
    <source>
        <dbReference type="EMBL" id="KLO09020.1"/>
    </source>
</evidence>
<evidence type="ECO:0000256" key="1">
    <source>
        <dbReference type="SAM" id="MobiDB-lite"/>
    </source>
</evidence>
<reference evidence="2 3" key="1">
    <citation type="submission" date="2015-04" db="EMBL/GenBank/DDBJ databases">
        <title>Complete genome sequence of Schizopora paradoxa KUC8140, a cosmopolitan wood degrader in East Asia.</title>
        <authorList>
            <consortium name="DOE Joint Genome Institute"/>
            <person name="Min B."/>
            <person name="Park H."/>
            <person name="Jang Y."/>
            <person name="Kim J.-J."/>
            <person name="Kim K.H."/>
            <person name="Pangilinan J."/>
            <person name="Lipzen A."/>
            <person name="Riley R."/>
            <person name="Grigoriev I.V."/>
            <person name="Spatafora J.W."/>
            <person name="Choi I.-G."/>
        </authorList>
    </citation>
    <scope>NUCLEOTIDE SEQUENCE [LARGE SCALE GENOMIC DNA]</scope>
    <source>
        <strain evidence="2 3">KUC8140</strain>
    </source>
</reference>
<gene>
    <name evidence="2" type="ORF">SCHPADRAFT_943980</name>
</gene>
<keyword evidence="3" id="KW-1185">Reference proteome</keyword>
<feature type="region of interest" description="Disordered" evidence="1">
    <location>
        <begin position="109"/>
        <end position="144"/>
    </location>
</feature>
<sequence>MAPQDISMKGEDHFALVEMMVDDAKEAERESQFHELYTELFYHQCRSFQKKGVYLSVAPQQEVGYQTFDTGDVEESQRVTRSAIKNDNRFEFIAQYTTSEESLAVFTEEGPSFSVEDEESNRQGRKGQGQDSTTKGTKPKRKRNQYKIWTPPTTWIRPDLLVYARIKTITGTVNKKVLFILEMKMDQNAFDLERDQANRERLTASLSKVVAQVLAQAQFLFAEHRDQDSIHAMIAVGFFFVDFTIERSRLPDLKEKEGCLYNSKKGKATRDSATILQMAGVSKDAFCILSKNREDLSLEFFSAWKRAREHFEELRDH</sequence>
<accession>A0A0H2RAY1</accession>
<organism evidence="2 3">
    <name type="scientific">Schizopora paradoxa</name>
    <dbReference type="NCBI Taxonomy" id="27342"/>
    <lineage>
        <taxon>Eukaryota</taxon>
        <taxon>Fungi</taxon>
        <taxon>Dikarya</taxon>
        <taxon>Basidiomycota</taxon>
        <taxon>Agaricomycotina</taxon>
        <taxon>Agaricomycetes</taxon>
        <taxon>Hymenochaetales</taxon>
        <taxon>Schizoporaceae</taxon>
        <taxon>Schizopora</taxon>
    </lineage>
</organism>
<dbReference type="AlphaFoldDB" id="A0A0H2RAY1"/>
<evidence type="ECO:0000313" key="3">
    <source>
        <dbReference type="Proteomes" id="UP000053477"/>
    </source>
</evidence>
<protein>
    <submittedName>
        <fullName evidence="2">Uncharacterized protein</fullName>
    </submittedName>
</protein>
<name>A0A0H2RAY1_9AGAM</name>
<dbReference type="InParanoid" id="A0A0H2RAY1"/>
<dbReference type="Proteomes" id="UP000053477">
    <property type="component" value="Unassembled WGS sequence"/>
</dbReference>
<proteinExistence type="predicted"/>
<dbReference type="EMBL" id="KQ086069">
    <property type="protein sequence ID" value="KLO09020.1"/>
    <property type="molecule type" value="Genomic_DNA"/>
</dbReference>